<keyword evidence="2" id="KW-0547">Nucleotide-binding</keyword>
<evidence type="ECO:0000256" key="4">
    <source>
        <dbReference type="ARBA" id="ARBA00022801"/>
    </source>
</evidence>
<evidence type="ECO:0000256" key="3">
    <source>
        <dbReference type="ARBA" id="ARBA00022763"/>
    </source>
</evidence>
<accession>X0TN17</accession>
<keyword evidence="7" id="KW-0238">DNA-binding</keyword>
<dbReference type="InterPro" id="IPR036390">
    <property type="entry name" value="WH_DNA-bd_sf"/>
</dbReference>
<dbReference type="GO" id="GO:0043138">
    <property type="term" value="F:3'-5' DNA helicase activity"/>
    <property type="evidence" value="ECO:0007669"/>
    <property type="project" value="UniProtKB-EC"/>
</dbReference>
<evidence type="ECO:0000256" key="7">
    <source>
        <dbReference type="ARBA" id="ARBA00023125"/>
    </source>
</evidence>
<feature type="domain" description="HRDC" evidence="12">
    <location>
        <begin position="173"/>
        <end position="249"/>
    </location>
</feature>
<dbReference type="InterPro" id="IPR036388">
    <property type="entry name" value="WH-like_DNA-bd_sf"/>
</dbReference>
<dbReference type="Gene3D" id="1.10.150.80">
    <property type="entry name" value="HRDC domain"/>
    <property type="match status" value="1"/>
</dbReference>
<proteinExistence type="predicted"/>
<dbReference type="GO" id="GO:0006281">
    <property type="term" value="P:DNA repair"/>
    <property type="evidence" value="ECO:0007669"/>
    <property type="project" value="UniProtKB-KW"/>
</dbReference>
<keyword evidence="5" id="KW-0347">Helicase</keyword>
<evidence type="ECO:0000313" key="13">
    <source>
        <dbReference type="EMBL" id="GAF94644.1"/>
    </source>
</evidence>
<dbReference type="PROSITE" id="PS50967">
    <property type="entry name" value="HRDC"/>
    <property type="match status" value="1"/>
</dbReference>
<dbReference type="GO" id="GO:0006260">
    <property type="term" value="P:DNA replication"/>
    <property type="evidence" value="ECO:0007669"/>
    <property type="project" value="InterPro"/>
</dbReference>
<evidence type="ECO:0000256" key="11">
    <source>
        <dbReference type="ARBA" id="ARBA00034808"/>
    </source>
</evidence>
<keyword evidence="8" id="KW-0234">DNA repair</keyword>
<evidence type="ECO:0000256" key="2">
    <source>
        <dbReference type="ARBA" id="ARBA00022741"/>
    </source>
</evidence>
<evidence type="ECO:0000256" key="5">
    <source>
        <dbReference type="ARBA" id="ARBA00022806"/>
    </source>
</evidence>
<evidence type="ECO:0000259" key="12">
    <source>
        <dbReference type="PROSITE" id="PS50967"/>
    </source>
</evidence>
<dbReference type="FunFam" id="1.10.150.80:FF:000002">
    <property type="entry name" value="ATP-dependent DNA helicase RecQ"/>
    <property type="match status" value="1"/>
</dbReference>
<name>X0TN17_9ZZZZ</name>
<comment type="cofactor">
    <cofactor evidence="1">
        <name>Mg(2+)</name>
        <dbReference type="ChEBI" id="CHEBI:18420"/>
    </cofactor>
</comment>
<dbReference type="AlphaFoldDB" id="X0TN17"/>
<dbReference type="EMBL" id="BARS01011869">
    <property type="protein sequence ID" value="GAF94644.1"/>
    <property type="molecule type" value="Genomic_DNA"/>
</dbReference>
<feature type="non-terminal residue" evidence="13">
    <location>
        <position position="1"/>
    </location>
</feature>
<keyword evidence="3" id="KW-0227">DNA damage</keyword>
<keyword evidence="9" id="KW-0413">Isomerase</keyword>
<dbReference type="GO" id="GO:0005524">
    <property type="term" value="F:ATP binding"/>
    <property type="evidence" value="ECO:0007669"/>
    <property type="project" value="UniProtKB-KW"/>
</dbReference>
<dbReference type="Pfam" id="PF16124">
    <property type="entry name" value="RecQ_Zn_bind"/>
    <property type="match status" value="1"/>
</dbReference>
<dbReference type="Pfam" id="PF00570">
    <property type="entry name" value="HRDC"/>
    <property type="match status" value="1"/>
</dbReference>
<dbReference type="InterPro" id="IPR010997">
    <property type="entry name" value="HRDC-like_sf"/>
</dbReference>
<organism evidence="13">
    <name type="scientific">marine sediment metagenome</name>
    <dbReference type="NCBI Taxonomy" id="412755"/>
    <lineage>
        <taxon>unclassified sequences</taxon>
        <taxon>metagenomes</taxon>
        <taxon>ecological metagenomes</taxon>
    </lineage>
</organism>
<dbReference type="InterPro" id="IPR002121">
    <property type="entry name" value="HRDC_dom"/>
</dbReference>
<dbReference type="InterPro" id="IPR018982">
    <property type="entry name" value="RQC_domain"/>
</dbReference>
<feature type="non-terminal residue" evidence="13">
    <location>
        <position position="249"/>
    </location>
</feature>
<comment type="catalytic activity">
    <reaction evidence="10">
        <text>Couples ATP hydrolysis with the unwinding of duplex DNA by translocating in the 3'-5' direction.</text>
        <dbReference type="EC" id="5.6.2.4"/>
    </reaction>
</comment>
<dbReference type="Pfam" id="PF09382">
    <property type="entry name" value="RQC"/>
    <property type="match status" value="1"/>
</dbReference>
<dbReference type="EC" id="5.6.2.4" evidence="11"/>
<dbReference type="SUPFAM" id="SSF47819">
    <property type="entry name" value="HRDC-like"/>
    <property type="match status" value="1"/>
</dbReference>
<evidence type="ECO:0000256" key="10">
    <source>
        <dbReference type="ARBA" id="ARBA00034617"/>
    </source>
</evidence>
<dbReference type="InterPro" id="IPR032284">
    <property type="entry name" value="RecQ_Zn-bd"/>
</dbReference>
<keyword evidence="4" id="KW-0378">Hydrolase</keyword>
<sequence>DETERSIAGQKLNQIAAFASVNACRRRQILAYFGERLEAANCGACDVCAGETEQIDATTDARILMSAVARTGQRFGAMHVVEVVTGANTQKIRRFRHDRLKTYGAGAERDKQYWRRIVDDLLGQECMVRTEGEYPVLKLTPRGKDVLYGREEFHVLRQPSKRRRRARPADAVIEYDHALFEELRAVRRQLAADRNVPPFVVFSDRTLHEMAAHFPTTPDKMRNITGVGDKKLQQYAGDFLPVVDAYVRD</sequence>
<dbReference type="GO" id="GO:0003677">
    <property type="term" value="F:DNA binding"/>
    <property type="evidence" value="ECO:0007669"/>
    <property type="project" value="UniProtKB-KW"/>
</dbReference>
<dbReference type="SMART" id="SM00341">
    <property type="entry name" value="HRDC"/>
    <property type="match status" value="1"/>
</dbReference>
<dbReference type="GO" id="GO:0016787">
    <property type="term" value="F:hydrolase activity"/>
    <property type="evidence" value="ECO:0007669"/>
    <property type="project" value="UniProtKB-KW"/>
</dbReference>
<dbReference type="Gene3D" id="1.10.10.10">
    <property type="entry name" value="Winged helix-like DNA-binding domain superfamily/Winged helix DNA-binding domain"/>
    <property type="match status" value="1"/>
</dbReference>
<evidence type="ECO:0000256" key="6">
    <source>
        <dbReference type="ARBA" id="ARBA00022840"/>
    </source>
</evidence>
<keyword evidence="6" id="KW-0067">ATP-binding</keyword>
<evidence type="ECO:0000256" key="8">
    <source>
        <dbReference type="ARBA" id="ARBA00023204"/>
    </source>
</evidence>
<protein>
    <recommendedName>
        <fullName evidence="11">DNA 3'-5' helicase</fullName>
        <ecNumber evidence="11">5.6.2.4</ecNumber>
    </recommendedName>
</protein>
<evidence type="ECO:0000256" key="9">
    <source>
        <dbReference type="ARBA" id="ARBA00023235"/>
    </source>
</evidence>
<dbReference type="SUPFAM" id="SSF46785">
    <property type="entry name" value="Winged helix' DNA-binding domain"/>
    <property type="match status" value="1"/>
</dbReference>
<comment type="caution">
    <text evidence="13">The sequence shown here is derived from an EMBL/GenBank/DDBJ whole genome shotgun (WGS) entry which is preliminary data.</text>
</comment>
<dbReference type="SMART" id="SM00956">
    <property type="entry name" value="RQC"/>
    <property type="match status" value="1"/>
</dbReference>
<reference evidence="13" key="1">
    <citation type="journal article" date="2014" name="Front. Microbiol.">
        <title>High frequency of phylogenetically diverse reductive dehalogenase-homologous genes in deep subseafloor sedimentary metagenomes.</title>
        <authorList>
            <person name="Kawai M."/>
            <person name="Futagami T."/>
            <person name="Toyoda A."/>
            <person name="Takaki Y."/>
            <person name="Nishi S."/>
            <person name="Hori S."/>
            <person name="Arai W."/>
            <person name="Tsubouchi T."/>
            <person name="Morono Y."/>
            <person name="Uchiyama I."/>
            <person name="Ito T."/>
            <person name="Fujiyama A."/>
            <person name="Inagaki F."/>
            <person name="Takami H."/>
        </authorList>
    </citation>
    <scope>NUCLEOTIDE SEQUENCE</scope>
    <source>
        <strain evidence="13">Expedition CK06-06</strain>
    </source>
</reference>
<gene>
    <name evidence="13" type="ORF">S01H1_21415</name>
</gene>
<evidence type="ECO:0000256" key="1">
    <source>
        <dbReference type="ARBA" id="ARBA00001946"/>
    </source>
</evidence>
<dbReference type="InterPro" id="IPR044876">
    <property type="entry name" value="HRDC_dom_sf"/>
</dbReference>